<dbReference type="AlphaFoldDB" id="A0A849IFD8"/>
<dbReference type="Proteomes" id="UP000564885">
    <property type="component" value="Unassembled WGS sequence"/>
</dbReference>
<evidence type="ECO:0000256" key="3">
    <source>
        <dbReference type="ARBA" id="ARBA00022475"/>
    </source>
</evidence>
<keyword evidence="6 9" id="KW-1133">Transmembrane helix</keyword>
<feature type="transmembrane region" description="Helical" evidence="9">
    <location>
        <begin position="321"/>
        <end position="337"/>
    </location>
</feature>
<comment type="similarity">
    <text evidence="8">Belongs to the binding-protein-dependent transport system permease family. LivHM subfamily.</text>
</comment>
<keyword evidence="2" id="KW-0813">Transport</keyword>
<keyword evidence="11" id="KW-1185">Reference proteome</keyword>
<evidence type="ECO:0000256" key="8">
    <source>
        <dbReference type="ARBA" id="ARBA00037998"/>
    </source>
</evidence>
<evidence type="ECO:0000256" key="1">
    <source>
        <dbReference type="ARBA" id="ARBA00004651"/>
    </source>
</evidence>
<evidence type="ECO:0000256" key="5">
    <source>
        <dbReference type="ARBA" id="ARBA00022970"/>
    </source>
</evidence>
<gene>
    <name evidence="10" type="ORF">HJG44_22625</name>
</gene>
<organism evidence="10 11">
    <name type="scientific">Enterovirga aerilata</name>
    <dbReference type="NCBI Taxonomy" id="2730920"/>
    <lineage>
        <taxon>Bacteria</taxon>
        <taxon>Pseudomonadati</taxon>
        <taxon>Pseudomonadota</taxon>
        <taxon>Alphaproteobacteria</taxon>
        <taxon>Hyphomicrobiales</taxon>
        <taxon>Methylobacteriaceae</taxon>
        <taxon>Enterovirga</taxon>
    </lineage>
</organism>
<dbReference type="RefSeq" id="WP_171220652.1">
    <property type="nucleotide sequence ID" value="NZ_JABEPP010000007.1"/>
</dbReference>
<dbReference type="Pfam" id="PF02653">
    <property type="entry name" value="BPD_transp_2"/>
    <property type="match status" value="1"/>
</dbReference>
<dbReference type="GO" id="GO:0006865">
    <property type="term" value="P:amino acid transport"/>
    <property type="evidence" value="ECO:0007669"/>
    <property type="project" value="UniProtKB-KW"/>
</dbReference>
<dbReference type="CDD" id="cd06582">
    <property type="entry name" value="TM_PBP1_LivH_like"/>
    <property type="match status" value="1"/>
</dbReference>
<dbReference type="PANTHER" id="PTHR11795">
    <property type="entry name" value="BRANCHED-CHAIN AMINO ACID TRANSPORT SYSTEM PERMEASE PROTEIN LIVH"/>
    <property type="match status" value="1"/>
</dbReference>
<evidence type="ECO:0000256" key="2">
    <source>
        <dbReference type="ARBA" id="ARBA00022448"/>
    </source>
</evidence>
<dbReference type="InterPro" id="IPR001851">
    <property type="entry name" value="ABC_transp_permease"/>
</dbReference>
<feature type="transmembrane region" description="Helical" evidence="9">
    <location>
        <begin position="194"/>
        <end position="216"/>
    </location>
</feature>
<keyword evidence="5" id="KW-0029">Amino-acid transport</keyword>
<keyword evidence="3" id="KW-1003">Cell membrane</keyword>
<dbReference type="EMBL" id="JABEPP010000007">
    <property type="protein sequence ID" value="NNM75159.1"/>
    <property type="molecule type" value="Genomic_DNA"/>
</dbReference>
<feature type="transmembrane region" description="Helical" evidence="9">
    <location>
        <begin position="94"/>
        <end position="113"/>
    </location>
</feature>
<dbReference type="PANTHER" id="PTHR11795:SF450">
    <property type="entry name" value="ABC TRANSPORTER PERMEASE PROTEIN"/>
    <property type="match status" value="1"/>
</dbReference>
<sequence>MNATIALILLQDGLTSGLIYGLLALSILLVFLVTRVLWVPAGDFLVLGALTLAVLRQGEVPGTVWILAGLAAVTAIVETWRAWRAGDWRGWPRLIALVVVPSAAAVLATLWLAPQNAPVPVAILLVLALVTPIGFLTYRLVFRPMVDQPTLTLMFVAVAVHYVLTGLGLTAFGSESFRSPPFLPGRLDVGFTRLSYQLLIVLAVSAALMAALGLFFGRTLWGKALRATAMQRFGARLVGIRTESMGALAFTIAALIGAVSGVLIGPMTALYYDSGFLVSLKGFVGTVMAGMASFPLSVLGALLVGLVETGASFYASPFKEAIVFGLLVPFLLWRSAVQIRTRGKGHE</sequence>
<proteinExistence type="inferred from homology"/>
<evidence type="ECO:0000256" key="7">
    <source>
        <dbReference type="ARBA" id="ARBA00023136"/>
    </source>
</evidence>
<feature type="transmembrane region" description="Helical" evidence="9">
    <location>
        <begin position="64"/>
        <end position="82"/>
    </location>
</feature>
<keyword evidence="4 9" id="KW-0812">Transmembrane</keyword>
<accession>A0A849IFD8</accession>
<evidence type="ECO:0000313" key="11">
    <source>
        <dbReference type="Proteomes" id="UP000564885"/>
    </source>
</evidence>
<evidence type="ECO:0000256" key="4">
    <source>
        <dbReference type="ARBA" id="ARBA00022692"/>
    </source>
</evidence>
<evidence type="ECO:0000313" key="10">
    <source>
        <dbReference type="EMBL" id="NNM75159.1"/>
    </source>
</evidence>
<evidence type="ECO:0000256" key="6">
    <source>
        <dbReference type="ARBA" id="ARBA00022989"/>
    </source>
</evidence>
<evidence type="ECO:0000256" key="9">
    <source>
        <dbReference type="SAM" id="Phobius"/>
    </source>
</evidence>
<keyword evidence="7 9" id="KW-0472">Membrane</keyword>
<name>A0A849IFD8_9HYPH</name>
<reference evidence="10 11" key="1">
    <citation type="submission" date="2020-04" db="EMBL/GenBank/DDBJ databases">
        <title>Enterovirga sp. isolate from soil.</title>
        <authorList>
            <person name="Chea S."/>
            <person name="Kim D.-U."/>
        </authorList>
    </citation>
    <scope>NUCLEOTIDE SEQUENCE [LARGE SCALE GENOMIC DNA]</scope>
    <source>
        <strain evidence="10 11">DB1703</strain>
    </source>
</reference>
<feature type="transmembrane region" description="Helical" evidence="9">
    <location>
        <begin position="17"/>
        <end position="34"/>
    </location>
</feature>
<protein>
    <submittedName>
        <fullName evidence="10">Branched-chain amino acid ABC transporter permease</fullName>
    </submittedName>
</protein>
<comment type="subcellular location">
    <subcellularLocation>
        <location evidence="1">Cell membrane</location>
        <topology evidence="1">Multi-pass membrane protein</topology>
    </subcellularLocation>
</comment>
<dbReference type="GO" id="GO:0005886">
    <property type="term" value="C:plasma membrane"/>
    <property type="evidence" value="ECO:0007669"/>
    <property type="project" value="UniProtKB-SubCell"/>
</dbReference>
<dbReference type="GO" id="GO:0022857">
    <property type="term" value="F:transmembrane transporter activity"/>
    <property type="evidence" value="ECO:0007669"/>
    <property type="project" value="InterPro"/>
</dbReference>
<dbReference type="InterPro" id="IPR052157">
    <property type="entry name" value="BCAA_transport_permease"/>
</dbReference>
<comment type="caution">
    <text evidence="10">The sequence shown here is derived from an EMBL/GenBank/DDBJ whole genome shotgun (WGS) entry which is preliminary data.</text>
</comment>
<feature type="transmembrane region" description="Helical" evidence="9">
    <location>
        <begin position="245"/>
        <end position="264"/>
    </location>
</feature>
<feature type="transmembrane region" description="Helical" evidence="9">
    <location>
        <begin position="153"/>
        <end position="174"/>
    </location>
</feature>
<feature type="transmembrane region" description="Helical" evidence="9">
    <location>
        <begin position="119"/>
        <end position="141"/>
    </location>
</feature>